<evidence type="ECO:0000256" key="3">
    <source>
        <dbReference type="ARBA" id="ARBA00022679"/>
    </source>
</evidence>
<name>A0A1T4NIQ1_9FIRM</name>
<proteinExistence type="inferred from homology"/>
<dbReference type="GO" id="GO:0008168">
    <property type="term" value="F:methyltransferase activity"/>
    <property type="evidence" value="ECO:0007669"/>
    <property type="project" value="UniProtKB-KW"/>
</dbReference>
<keyword evidence="3 5" id="KW-0808">Transferase</keyword>
<sequence>MIYEGLAKYYDDLVGDEEATLKWVDLTKKFCPKGNLLELACGSGEISYKLQQEGYDLLATDFSSSMIERLNSKYPSVATQVLDMREFTLDKKFDGVICYCDSINYLNSMEEVKRMFQSVKDCLSDEGIFIFDMHTLDRLEEFSELYIEEGELDVPYQWTIQSIDNEIHQHFAFFEEDRIIQEQHIQTVFHPNDIMTSLYELGFRCEAYTDFEKEGIQEGEKLFIVARREKC</sequence>
<dbReference type="Proteomes" id="UP000243297">
    <property type="component" value="Unassembled WGS sequence"/>
</dbReference>
<dbReference type="EMBL" id="FUWY01000004">
    <property type="protein sequence ID" value="SJZ79129.1"/>
    <property type="molecule type" value="Genomic_DNA"/>
</dbReference>
<dbReference type="InterPro" id="IPR051419">
    <property type="entry name" value="Lys/N-term_MeTrsfase_sf"/>
</dbReference>
<dbReference type="Gene3D" id="3.40.50.150">
    <property type="entry name" value="Vaccinia Virus protein VP39"/>
    <property type="match status" value="1"/>
</dbReference>
<comment type="similarity">
    <text evidence="1">Belongs to the methyltransferase superfamily.</text>
</comment>
<dbReference type="CDD" id="cd02440">
    <property type="entry name" value="AdoMet_MTases"/>
    <property type="match status" value="1"/>
</dbReference>
<feature type="domain" description="Methyltransferase" evidence="4">
    <location>
        <begin position="37"/>
        <end position="127"/>
    </location>
</feature>
<dbReference type="Gene3D" id="2.20.25.110">
    <property type="entry name" value="S-adenosyl-L-methionine-dependent methyltransferases"/>
    <property type="match status" value="1"/>
</dbReference>
<dbReference type="SUPFAM" id="SSF53335">
    <property type="entry name" value="S-adenosyl-L-methionine-dependent methyltransferases"/>
    <property type="match status" value="1"/>
</dbReference>
<dbReference type="PANTHER" id="PTHR12176">
    <property type="entry name" value="SAM-DEPENDENT METHYLTRANSFERASE SUPERFAMILY PROTEIN"/>
    <property type="match status" value="1"/>
</dbReference>
<keyword evidence="6" id="KW-1185">Reference proteome</keyword>
<protein>
    <submittedName>
        <fullName evidence="5">Methyltransferase domain-containing protein</fullName>
    </submittedName>
</protein>
<dbReference type="RefSeq" id="WP_078712044.1">
    <property type="nucleotide sequence ID" value="NZ_FUWY01000004.1"/>
</dbReference>
<evidence type="ECO:0000313" key="5">
    <source>
        <dbReference type="EMBL" id="SJZ79129.1"/>
    </source>
</evidence>
<reference evidence="6" key="1">
    <citation type="submission" date="2017-02" db="EMBL/GenBank/DDBJ databases">
        <authorList>
            <person name="Varghese N."/>
            <person name="Submissions S."/>
        </authorList>
    </citation>
    <scope>NUCLEOTIDE SEQUENCE [LARGE SCALE GENOMIC DNA]</scope>
    <source>
        <strain evidence="6">ATCC 25662</strain>
    </source>
</reference>
<dbReference type="AlphaFoldDB" id="A0A1T4NIQ1"/>
<dbReference type="GO" id="GO:0032259">
    <property type="term" value="P:methylation"/>
    <property type="evidence" value="ECO:0007669"/>
    <property type="project" value="UniProtKB-KW"/>
</dbReference>
<evidence type="ECO:0000313" key="6">
    <source>
        <dbReference type="Proteomes" id="UP000243297"/>
    </source>
</evidence>
<evidence type="ECO:0000256" key="2">
    <source>
        <dbReference type="ARBA" id="ARBA00022603"/>
    </source>
</evidence>
<dbReference type="OrthoDB" id="9789123at2"/>
<dbReference type="STRING" id="118967.SAMN02745191_1652"/>
<keyword evidence="2 5" id="KW-0489">Methyltransferase</keyword>
<dbReference type="InterPro" id="IPR029063">
    <property type="entry name" value="SAM-dependent_MTases_sf"/>
</dbReference>
<evidence type="ECO:0000256" key="1">
    <source>
        <dbReference type="ARBA" id="ARBA00008361"/>
    </source>
</evidence>
<organism evidence="5 6">
    <name type="scientific">Anaerorhabdus furcosa</name>
    <dbReference type="NCBI Taxonomy" id="118967"/>
    <lineage>
        <taxon>Bacteria</taxon>
        <taxon>Bacillati</taxon>
        <taxon>Bacillota</taxon>
        <taxon>Erysipelotrichia</taxon>
        <taxon>Erysipelotrichales</taxon>
        <taxon>Erysipelotrichaceae</taxon>
        <taxon>Anaerorhabdus</taxon>
    </lineage>
</organism>
<dbReference type="InterPro" id="IPR041698">
    <property type="entry name" value="Methyltransf_25"/>
</dbReference>
<gene>
    <name evidence="5" type="ORF">SAMN02745191_1652</name>
</gene>
<dbReference type="Pfam" id="PF13649">
    <property type="entry name" value="Methyltransf_25"/>
    <property type="match status" value="1"/>
</dbReference>
<evidence type="ECO:0000259" key="4">
    <source>
        <dbReference type="Pfam" id="PF13649"/>
    </source>
</evidence>
<accession>A0A1T4NIQ1</accession>